<evidence type="ECO:0000256" key="4">
    <source>
        <dbReference type="ARBA" id="ARBA00022741"/>
    </source>
</evidence>
<dbReference type="PATRIC" id="fig|417368.6.peg.1053"/>
<keyword evidence="6 8" id="KW-1133">Transmembrane helix</keyword>
<dbReference type="InterPro" id="IPR011527">
    <property type="entry name" value="ABC1_TM_dom"/>
</dbReference>
<evidence type="ECO:0000259" key="9">
    <source>
        <dbReference type="PROSITE" id="PS50893"/>
    </source>
</evidence>
<feature type="transmembrane region" description="Helical" evidence="8">
    <location>
        <begin position="77"/>
        <end position="97"/>
    </location>
</feature>
<evidence type="ECO:0000313" key="12">
    <source>
        <dbReference type="EMBL" id="OAQ56326.1"/>
    </source>
</evidence>
<dbReference type="GO" id="GO:0015421">
    <property type="term" value="F:ABC-type oligopeptide transporter activity"/>
    <property type="evidence" value="ECO:0007669"/>
    <property type="project" value="TreeGrafter"/>
</dbReference>
<name>A0A179ESY8_ENTTH</name>
<keyword evidence="2" id="KW-0813">Transport</keyword>
<evidence type="ECO:0000256" key="1">
    <source>
        <dbReference type="ARBA" id="ARBA00004651"/>
    </source>
</evidence>
<protein>
    <submittedName>
        <fullName evidence="11 12">ABC transporter</fullName>
    </submittedName>
</protein>
<keyword evidence="13" id="KW-1185">Reference proteome</keyword>
<keyword evidence="5 11" id="KW-0067">ATP-binding</keyword>
<sequence length="596" mass="66910">MKQNNMMPNKKHLMYRFWKLHRFEHKYFYLLMFCSLVGNILVVAMTFMMALGIDKIVAVIQLKESLSVTLDLLTEQLLPTVLLLILFSLISSGLSYVQERAMATLSERLTLNTRKLITKKIKKLPMSFFDNHQVGDLISRTTTGLNQLSQVLLTGINQLFTSVVTILFAGIMLIYIDSKMSILVIGLLVLSGLVTHKFSMINKEVADKAQVKLGSINNEMEEYLSGVIVSKTFNQENQQTEAISQTIDEHYTVFKRAQFLNFAIYPLSRVINQSAFIFSAIFGAMTVLSGGITIGFLQAYLQYINQISEPISTASYVINSIQAAMASIERIFYILDHEEEQADTSRTTIQHPAGNIRFKDVRFGYSPDKTLMKKVDFDAKANQKIAIVGPTGAGKTTLVNLLMRFYDIESGQIEFDGIPTTDLPRENLRSLFGMVLQNTWLFEGTIAENIAYGKMDATREEIIQAAKIAQCHHFILTLPNGYDSIVTSDNGGGLSQGQQQLLTIARVILANPPVVILDEATSSVDTRTELQIQEAMNSLTQNRTSFVIAHRLSTIENADLILVMDKGDIIEKGTHKQLLKRPTLYRSLYNSQFQAT</sequence>
<dbReference type="InterPro" id="IPR027417">
    <property type="entry name" value="P-loop_NTPase"/>
</dbReference>
<evidence type="ECO:0000256" key="5">
    <source>
        <dbReference type="ARBA" id="ARBA00022840"/>
    </source>
</evidence>
<dbReference type="CDD" id="cd18547">
    <property type="entry name" value="ABC_6TM_Tm288_like"/>
    <property type="match status" value="1"/>
</dbReference>
<dbReference type="FunFam" id="3.40.50.300:FF:000287">
    <property type="entry name" value="Multidrug ABC transporter ATP-binding protein"/>
    <property type="match status" value="1"/>
</dbReference>
<evidence type="ECO:0000313" key="13">
    <source>
        <dbReference type="Proteomes" id="UP000078516"/>
    </source>
</evidence>
<feature type="transmembrane region" description="Helical" evidence="8">
    <location>
        <begin position="275"/>
        <end position="301"/>
    </location>
</feature>
<evidence type="ECO:0000313" key="14">
    <source>
        <dbReference type="Proteomes" id="UP000321361"/>
    </source>
</evidence>
<evidence type="ECO:0000313" key="11">
    <source>
        <dbReference type="EMBL" id="GEK36329.1"/>
    </source>
</evidence>
<feature type="transmembrane region" description="Helical" evidence="8">
    <location>
        <begin position="182"/>
        <end position="200"/>
    </location>
</feature>
<dbReference type="PROSITE" id="PS50893">
    <property type="entry name" value="ABC_TRANSPORTER_2"/>
    <property type="match status" value="1"/>
</dbReference>
<organism evidence="12 13">
    <name type="scientific">Enterococcus thailandicus</name>
    <dbReference type="NCBI Taxonomy" id="417368"/>
    <lineage>
        <taxon>Bacteria</taxon>
        <taxon>Bacillati</taxon>
        <taxon>Bacillota</taxon>
        <taxon>Bacilli</taxon>
        <taxon>Lactobacillales</taxon>
        <taxon>Enterococcaceae</taxon>
        <taxon>Enterococcus</taxon>
    </lineage>
</organism>
<evidence type="ECO:0000256" key="6">
    <source>
        <dbReference type="ARBA" id="ARBA00022989"/>
    </source>
</evidence>
<dbReference type="EMBL" id="BJUG01000002">
    <property type="protein sequence ID" value="GEK36329.1"/>
    <property type="molecule type" value="Genomic_DNA"/>
</dbReference>
<dbReference type="Proteomes" id="UP000078516">
    <property type="component" value="Unassembled WGS sequence"/>
</dbReference>
<evidence type="ECO:0000256" key="7">
    <source>
        <dbReference type="ARBA" id="ARBA00023136"/>
    </source>
</evidence>
<evidence type="ECO:0000256" key="8">
    <source>
        <dbReference type="SAM" id="Phobius"/>
    </source>
</evidence>
<keyword evidence="3 8" id="KW-0812">Transmembrane</keyword>
<dbReference type="AlphaFoldDB" id="A0A179ESY8"/>
<keyword evidence="7 8" id="KW-0472">Membrane</keyword>
<dbReference type="PROSITE" id="PS00211">
    <property type="entry name" value="ABC_TRANSPORTER_1"/>
    <property type="match status" value="1"/>
</dbReference>
<dbReference type="Pfam" id="PF00005">
    <property type="entry name" value="ABC_tran"/>
    <property type="match status" value="1"/>
</dbReference>
<dbReference type="GO" id="GO:0005886">
    <property type="term" value="C:plasma membrane"/>
    <property type="evidence" value="ECO:0007669"/>
    <property type="project" value="UniProtKB-SubCell"/>
</dbReference>
<dbReference type="SUPFAM" id="SSF90123">
    <property type="entry name" value="ABC transporter transmembrane region"/>
    <property type="match status" value="1"/>
</dbReference>
<dbReference type="EMBL" id="LWMN01000010">
    <property type="protein sequence ID" value="OAQ56326.1"/>
    <property type="molecule type" value="Genomic_DNA"/>
</dbReference>
<dbReference type="InterPro" id="IPR003439">
    <property type="entry name" value="ABC_transporter-like_ATP-bd"/>
</dbReference>
<feature type="transmembrane region" description="Helical" evidence="8">
    <location>
        <begin position="27"/>
        <end position="53"/>
    </location>
</feature>
<evidence type="ECO:0000256" key="2">
    <source>
        <dbReference type="ARBA" id="ARBA00022448"/>
    </source>
</evidence>
<feature type="transmembrane region" description="Helical" evidence="8">
    <location>
        <begin position="159"/>
        <end position="176"/>
    </location>
</feature>
<dbReference type="GO" id="GO:0005524">
    <property type="term" value="F:ATP binding"/>
    <property type="evidence" value="ECO:0007669"/>
    <property type="project" value="UniProtKB-KW"/>
</dbReference>
<accession>A0A179ESY8</accession>
<dbReference type="SMART" id="SM00382">
    <property type="entry name" value="AAA"/>
    <property type="match status" value="1"/>
</dbReference>
<dbReference type="InterPro" id="IPR003593">
    <property type="entry name" value="AAA+_ATPase"/>
</dbReference>
<dbReference type="InterPro" id="IPR039421">
    <property type="entry name" value="Type_1_exporter"/>
</dbReference>
<dbReference type="PANTHER" id="PTHR43394">
    <property type="entry name" value="ATP-DEPENDENT PERMEASE MDL1, MITOCHONDRIAL"/>
    <property type="match status" value="1"/>
</dbReference>
<proteinExistence type="predicted"/>
<dbReference type="Gene3D" id="3.40.50.300">
    <property type="entry name" value="P-loop containing nucleotide triphosphate hydrolases"/>
    <property type="match status" value="1"/>
</dbReference>
<dbReference type="InterPro" id="IPR036640">
    <property type="entry name" value="ABC1_TM_sf"/>
</dbReference>
<dbReference type="Gene3D" id="1.20.1560.10">
    <property type="entry name" value="ABC transporter type 1, transmembrane domain"/>
    <property type="match status" value="1"/>
</dbReference>
<dbReference type="Pfam" id="PF00664">
    <property type="entry name" value="ABC_membrane"/>
    <property type="match status" value="1"/>
</dbReference>
<dbReference type="PROSITE" id="PS50929">
    <property type="entry name" value="ABC_TM1F"/>
    <property type="match status" value="1"/>
</dbReference>
<dbReference type="InterPro" id="IPR017871">
    <property type="entry name" value="ABC_transporter-like_CS"/>
</dbReference>
<evidence type="ECO:0000256" key="3">
    <source>
        <dbReference type="ARBA" id="ARBA00022692"/>
    </source>
</evidence>
<comment type="subcellular location">
    <subcellularLocation>
        <location evidence="1">Cell membrane</location>
        <topology evidence="1">Multi-pass membrane protein</topology>
    </subcellularLocation>
</comment>
<reference evidence="12 13" key="1">
    <citation type="submission" date="2016-04" db="EMBL/GenBank/DDBJ databases">
        <title>Draft genome of an Enterococcus thailandicus strain isolated from bovine feces.</title>
        <authorList>
            <person name="Beukers A.G."/>
            <person name="Zaheer R."/>
            <person name="Goji N."/>
            <person name="Cook S.R."/>
            <person name="Amoako K."/>
            <person name="Chaves A.V."/>
            <person name="Ward M.P."/>
            <person name="Mcallister T.A."/>
        </authorList>
    </citation>
    <scope>NUCLEOTIDE SEQUENCE [LARGE SCALE GENOMIC DNA]</scope>
    <source>
        <strain evidence="12 13">F0711D 46</strain>
    </source>
</reference>
<keyword evidence="4" id="KW-0547">Nucleotide-binding</keyword>
<dbReference type="RefSeq" id="WP_067481888.1">
    <property type="nucleotide sequence ID" value="NZ_BJUG01000002.1"/>
</dbReference>
<reference evidence="11 14" key="2">
    <citation type="submission" date="2019-07" db="EMBL/GenBank/DDBJ databases">
        <title>Whole genome shotgun sequence of Enterococcus thailandicus NBRC 101867.</title>
        <authorList>
            <person name="Hosoyama A."/>
            <person name="Uohara A."/>
            <person name="Ohji S."/>
            <person name="Ichikawa N."/>
        </authorList>
    </citation>
    <scope>NUCLEOTIDE SEQUENCE [LARGE SCALE GENOMIC DNA]</scope>
    <source>
        <strain evidence="11 14">NBRC 101867</strain>
    </source>
</reference>
<feature type="domain" description="ABC transmembrane type-1" evidence="10">
    <location>
        <begin position="30"/>
        <end position="323"/>
    </location>
</feature>
<dbReference type="OrthoDB" id="9770415at2"/>
<comment type="caution">
    <text evidence="12">The sequence shown here is derived from an EMBL/GenBank/DDBJ whole genome shotgun (WGS) entry which is preliminary data.</text>
</comment>
<dbReference type="PANTHER" id="PTHR43394:SF1">
    <property type="entry name" value="ATP-BINDING CASSETTE SUB-FAMILY B MEMBER 10, MITOCHONDRIAL"/>
    <property type="match status" value="1"/>
</dbReference>
<feature type="domain" description="ABC transporter" evidence="9">
    <location>
        <begin position="356"/>
        <end position="591"/>
    </location>
</feature>
<evidence type="ECO:0000259" key="10">
    <source>
        <dbReference type="PROSITE" id="PS50929"/>
    </source>
</evidence>
<dbReference type="SUPFAM" id="SSF52540">
    <property type="entry name" value="P-loop containing nucleoside triphosphate hydrolases"/>
    <property type="match status" value="1"/>
</dbReference>
<dbReference type="GO" id="GO:0016887">
    <property type="term" value="F:ATP hydrolysis activity"/>
    <property type="evidence" value="ECO:0007669"/>
    <property type="project" value="InterPro"/>
</dbReference>
<gene>
    <name evidence="12" type="ORF">A6E74_02640</name>
    <name evidence="11" type="ORF">ETH01_06160</name>
</gene>
<dbReference type="Proteomes" id="UP000321361">
    <property type="component" value="Unassembled WGS sequence"/>
</dbReference>